<feature type="domain" description="Peptidase M16 N-terminal" evidence="8">
    <location>
        <begin position="46"/>
        <end position="151"/>
    </location>
</feature>
<evidence type="ECO:0000256" key="6">
    <source>
        <dbReference type="ARBA" id="ARBA00023049"/>
    </source>
</evidence>
<evidence type="ECO:0000256" key="2">
    <source>
        <dbReference type="ARBA" id="ARBA00022670"/>
    </source>
</evidence>
<dbReference type="InterPro" id="IPR001431">
    <property type="entry name" value="Pept_M16_Zn_BS"/>
</dbReference>
<dbReference type="Pfam" id="PF05193">
    <property type="entry name" value="Peptidase_M16_C"/>
    <property type="match status" value="1"/>
</dbReference>
<dbReference type="PANTHER" id="PTHR43690">
    <property type="entry name" value="NARDILYSIN"/>
    <property type="match status" value="1"/>
</dbReference>
<dbReference type="SUPFAM" id="SSF63411">
    <property type="entry name" value="LuxS/MPP-like metallohydrolase"/>
    <property type="match status" value="4"/>
</dbReference>
<dbReference type="InterPro" id="IPR011765">
    <property type="entry name" value="Pept_M16_N"/>
</dbReference>
<dbReference type="InterPro" id="IPR011249">
    <property type="entry name" value="Metalloenz_LuxS/M16"/>
</dbReference>
<keyword evidence="4" id="KW-0378">Hydrolase</keyword>
<gene>
    <name evidence="10" type="ORF">RS030_213255</name>
</gene>
<dbReference type="EMBL" id="JAWDEY010000013">
    <property type="protein sequence ID" value="KAK6589318.1"/>
    <property type="molecule type" value="Genomic_DNA"/>
</dbReference>
<feature type="domain" description="Peptidase M16 C-terminal" evidence="9">
    <location>
        <begin position="199"/>
        <end position="373"/>
    </location>
</feature>
<accession>A0AAV9XXU1</accession>
<dbReference type="PANTHER" id="PTHR43690:SF18">
    <property type="entry name" value="INSULIN-DEGRADING ENZYME-RELATED"/>
    <property type="match status" value="1"/>
</dbReference>
<proteinExistence type="inferred from homology"/>
<dbReference type="Pfam" id="PF00675">
    <property type="entry name" value="Peptidase_M16"/>
    <property type="match status" value="1"/>
</dbReference>
<dbReference type="GO" id="GO:0004222">
    <property type="term" value="F:metalloendopeptidase activity"/>
    <property type="evidence" value="ECO:0007669"/>
    <property type="project" value="InterPro"/>
</dbReference>
<keyword evidence="5" id="KW-0862">Zinc</keyword>
<organism evidence="10 11">
    <name type="scientific">Cryptosporidium xiaoi</name>
    <dbReference type="NCBI Taxonomy" id="659607"/>
    <lineage>
        <taxon>Eukaryota</taxon>
        <taxon>Sar</taxon>
        <taxon>Alveolata</taxon>
        <taxon>Apicomplexa</taxon>
        <taxon>Conoidasida</taxon>
        <taxon>Coccidia</taxon>
        <taxon>Eucoccidiorida</taxon>
        <taxon>Eimeriorina</taxon>
        <taxon>Cryptosporidiidae</taxon>
        <taxon>Cryptosporidium</taxon>
    </lineage>
</organism>
<keyword evidence="3" id="KW-0479">Metal-binding</keyword>
<dbReference type="InterPro" id="IPR050626">
    <property type="entry name" value="Peptidase_M16"/>
</dbReference>
<dbReference type="GO" id="GO:0046872">
    <property type="term" value="F:metal ion binding"/>
    <property type="evidence" value="ECO:0007669"/>
    <property type="project" value="UniProtKB-KW"/>
</dbReference>
<name>A0AAV9XXU1_9CRYT</name>
<dbReference type="GO" id="GO:0006508">
    <property type="term" value="P:proteolysis"/>
    <property type="evidence" value="ECO:0007669"/>
    <property type="project" value="UniProtKB-KW"/>
</dbReference>
<dbReference type="InterPro" id="IPR007863">
    <property type="entry name" value="Peptidase_M16_C"/>
</dbReference>
<keyword evidence="2" id="KW-0645">Protease</keyword>
<protein>
    <submittedName>
        <fullName evidence="10">Insulinase like peptidase</fullName>
    </submittedName>
</protein>
<dbReference type="PROSITE" id="PS00143">
    <property type="entry name" value="INSULINASE"/>
    <property type="match status" value="1"/>
</dbReference>
<evidence type="ECO:0000259" key="9">
    <source>
        <dbReference type="Pfam" id="PF05193"/>
    </source>
</evidence>
<dbReference type="Proteomes" id="UP001311799">
    <property type="component" value="Unassembled WGS sequence"/>
</dbReference>
<evidence type="ECO:0000256" key="3">
    <source>
        <dbReference type="ARBA" id="ARBA00022723"/>
    </source>
</evidence>
<reference evidence="10 11" key="1">
    <citation type="submission" date="2023-10" db="EMBL/GenBank/DDBJ databases">
        <title>Comparative genomics analysis reveals potential genetic determinants of host preference in Cryptosporidium xiaoi.</title>
        <authorList>
            <person name="Xiao L."/>
            <person name="Li J."/>
        </authorList>
    </citation>
    <scope>NUCLEOTIDE SEQUENCE [LARGE SCALE GENOMIC DNA]</scope>
    <source>
        <strain evidence="10 11">52996</strain>
    </source>
</reference>
<evidence type="ECO:0000256" key="4">
    <source>
        <dbReference type="ARBA" id="ARBA00022801"/>
    </source>
</evidence>
<keyword evidence="11" id="KW-1185">Reference proteome</keyword>
<evidence type="ECO:0000313" key="11">
    <source>
        <dbReference type="Proteomes" id="UP001311799"/>
    </source>
</evidence>
<dbReference type="Gene3D" id="3.30.830.10">
    <property type="entry name" value="Metalloenzyme, LuxS/M16 peptidase-like"/>
    <property type="match status" value="4"/>
</dbReference>
<sequence length="1110" mass="130044">METNISFNCLEDEKFRKPNGSKSVYRYLRLENGLDAFLISNENLLNTNVNLVVKTGSAFEGKEIDGLAHFLEHALFLGTEKYPGANEFGKYVRTRGGSTNAATDSTMTHFSVNIPNAFIEQTLDMFCEFFKNPLFREDLLFNEIKIINNEFLSKTNDYYTLLDHIFKEISDRTHIYNKFYYGNYQTLHKSPIEGGINVREEMIKFYKNYYVSNNMILVLLSNLDINSLSELSKRHFSSIKSGKLQVETNPKKLSINPEYPFSGIKNKFIKVNINSDNKELMLVFPIPSGYSFGEIRAFSRYISFFLSSDSPSKITNEIISQKGYCRSISVTDFHSNLGFSQIVISTQLTENGAKKIDKVIKGLYFYINAIKNTIFIDEFCVKINRDFKSKFNDLEKNINLIQIFEIVKIYVHSKSEPENFLYSGYDMSEFTSDVFRNLIDFLNLDKMFVMAIGCGFDIKYLNKESIIKVSDHHFYSEKCQRKASRLGIILNKNKLESKFRIKERYFQTKYSIWDICENVLEPIRSMNEIQDGINFSSLNLPNQALSNMYSSDNLVNVELIVNLKPPLLFDIAFEFENFKNKTNRTFEISSDLKITNIWKGFFYLFVSSNIVPESMFMLRSFLPPMYGERSSKIYQLKSLCIKNTSHSYALIHLLTELVKHKMRPILTNSEKHPEFQIYPTSNSYYPNYVIGIELFFYGRVNDISAFLLDFSTSLRSISSISDSEFKKVKNYAIESQYKLYRKKTQKDLLNDAEMRILNNGMVENSAYIELLREIKLKEIISLSEFLKENCLFEGIYVGSISPNILKYSLDSFITSLRGKHKNNDFYGSKALLYVKDSPLNDNYSKYYYKQLFYKQNKESTPYYGSPTSKNYFDLIDLFSIPPDRNKLFFLENKYKCKRNTVRLSVFFRKEDPTTVVKLYIINQVFFDHFFELIRQKKQMAYEFNSEINNVHDRFITYSFIIQTDNFNIIQTTNTLLECVSELSPGIISEELFKVAIEERIEILSKKWDPNYTINEYIRLTNNKSFDYNWTNDLIDSLKSLSFYQFHKWFSDSIKHPPIVITAIVSDSSSIKEKKEIEKYVPNKFIKLKDTSNLFKFDNLRTFKLYHQVFN</sequence>
<evidence type="ECO:0000313" key="10">
    <source>
        <dbReference type="EMBL" id="KAK6589318.1"/>
    </source>
</evidence>
<evidence type="ECO:0000259" key="8">
    <source>
        <dbReference type="Pfam" id="PF00675"/>
    </source>
</evidence>
<dbReference type="AlphaFoldDB" id="A0AAV9XXU1"/>
<comment type="similarity">
    <text evidence="1 7">Belongs to the peptidase M16 family.</text>
</comment>
<keyword evidence="6" id="KW-0482">Metalloprotease</keyword>
<evidence type="ECO:0000256" key="1">
    <source>
        <dbReference type="ARBA" id="ARBA00007261"/>
    </source>
</evidence>
<comment type="caution">
    <text evidence="10">The sequence shown here is derived from an EMBL/GenBank/DDBJ whole genome shotgun (WGS) entry which is preliminary data.</text>
</comment>
<evidence type="ECO:0000256" key="7">
    <source>
        <dbReference type="RuleBase" id="RU004447"/>
    </source>
</evidence>
<evidence type="ECO:0000256" key="5">
    <source>
        <dbReference type="ARBA" id="ARBA00022833"/>
    </source>
</evidence>